<keyword evidence="8" id="KW-0472">Membrane</keyword>
<keyword evidence="6 10" id="KW-0067">ATP-binding</keyword>
<dbReference type="FunFam" id="3.40.50.300:FF:000127">
    <property type="entry name" value="Ribose import ATP-binding protein RbsA"/>
    <property type="match status" value="1"/>
</dbReference>
<feature type="domain" description="ABC transporter" evidence="9">
    <location>
        <begin position="259"/>
        <end position="503"/>
    </location>
</feature>
<dbReference type="EMBL" id="FQXJ01000003">
    <property type="protein sequence ID" value="SHH27689.1"/>
    <property type="molecule type" value="Genomic_DNA"/>
</dbReference>
<evidence type="ECO:0000256" key="3">
    <source>
        <dbReference type="ARBA" id="ARBA00022475"/>
    </source>
</evidence>
<evidence type="ECO:0000259" key="9">
    <source>
        <dbReference type="PROSITE" id="PS50893"/>
    </source>
</evidence>
<dbReference type="PANTHER" id="PTHR43790">
    <property type="entry name" value="CARBOHYDRATE TRANSPORT ATP-BINDING PROTEIN MG119-RELATED"/>
    <property type="match status" value="1"/>
</dbReference>
<evidence type="ECO:0000313" key="10">
    <source>
        <dbReference type="EMBL" id="SHH27689.1"/>
    </source>
</evidence>
<feature type="domain" description="ABC transporter" evidence="9">
    <location>
        <begin position="7"/>
        <end position="242"/>
    </location>
</feature>
<dbReference type="CDD" id="cd03215">
    <property type="entry name" value="ABC_Carb_Monos_II"/>
    <property type="match status" value="1"/>
</dbReference>
<evidence type="ECO:0000256" key="1">
    <source>
        <dbReference type="ARBA" id="ARBA00004202"/>
    </source>
</evidence>
<dbReference type="CDD" id="cd03216">
    <property type="entry name" value="ABC_Carb_Monos_I"/>
    <property type="match status" value="1"/>
</dbReference>
<dbReference type="PROSITE" id="PS00211">
    <property type="entry name" value="ABC_TRANSPORTER_1"/>
    <property type="match status" value="1"/>
</dbReference>
<dbReference type="SUPFAM" id="SSF52540">
    <property type="entry name" value="P-loop containing nucleoside triphosphate hydrolases"/>
    <property type="match status" value="2"/>
</dbReference>
<evidence type="ECO:0000256" key="8">
    <source>
        <dbReference type="ARBA" id="ARBA00023136"/>
    </source>
</evidence>
<accession>A0A1M5RNF2</accession>
<evidence type="ECO:0000256" key="4">
    <source>
        <dbReference type="ARBA" id="ARBA00022737"/>
    </source>
</evidence>
<evidence type="ECO:0000313" key="11">
    <source>
        <dbReference type="Proteomes" id="UP000183954"/>
    </source>
</evidence>
<protein>
    <submittedName>
        <fullName evidence="10">Nucleoside ABC transporter ATP-binding protein</fullName>
    </submittedName>
</protein>
<dbReference type="Proteomes" id="UP000183954">
    <property type="component" value="Unassembled WGS sequence"/>
</dbReference>
<dbReference type="Gene3D" id="3.40.50.300">
    <property type="entry name" value="P-loop containing nucleotide triphosphate hydrolases"/>
    <property type="match status" value="2"/>
</dbReference>
<evidence type="ECO:0000256" key="5">
    <source>
        <dbReference type="ARBA" id="ARBA00022741"/>
    </source>
</evidence>
<dbReference type="RefSeq" id="WP_073027756.1">
    <property type="nucleotide sequence ID" value="NZ_FQXJ01000003.1"/>
</dbReference>
<dbReference type="InterPro" id="IPR017871">
    <property type="entry name" value="ABC_transporter-like_CS"/>
</dbReference>
<keyword evidence="3" id="KW-1003">Cell membrane</keyword>
<organism evidence="10 11">
    <name type="scientific">Desulfosporosinus lacus DSM 15449</name>
    <dbReference type="NCBI Taxonomy" id="1121420"/>
    <lineage>
        <taxon>Bacteria</taxon>
        <taxon>Bacillati</taxon>
        <taxon>Bacillota</taxon>
        <taxon>Clostridia</taxon>
        <taxon>Eubacteriales</taxon>
        <taxon>Desulfitobacteriaceae</taxon>
        <taxon>Desulfosporosinus</taxon>
    </lineage>
</organism>
<sequence>MAKEEALVINGLKKHFGHVKANDGIDLIVRAGTIHAIVGENGAGKSTLMKSLFGLHQPDSGEIYLWGEKVQFSSPLQALSHGIGMVHQHFMLVEALSVLENIILGAEPGKGILLSYKNSRKTVEEICKKYGLDLDLDAIVENVPVGIQQRLEIVKVLYRGARLIILDEPTAVLTPQEIDRMFEILREFKKDGCTVIFITHKLNEVMALADDVTVIRDGRTVGHWPISEVNEKILARQMVGRDVVLDLVKEDAQPAELVLQIQGLQTEQVNGDQKADGLSFNIRAGEILGIIGVAGNGQDALIEGILGLRKVEKGEILYLGEHINGVDTSHLRQKGVSCISADRLKTGLVREFNVRENAILGYHTGKEFVSNLLFQNKRIDHYANQIITEFQIKTPSLEAPITTLSGGNQQKLIIGRELHANPKLIIAVQPTRGVDIGAIEFIYQVLLECRRQNTAVLLVSNELEEVLSLSDRVAVLYQGRFMGCNTPDHLSKEEIGLMMAGVRPEGEGGSE</sequence>
<dbReference type="GO" id="GO:0005886">
    <property type="term" value="C:plasma membrane"/>
    <property type="evidence" value="ECO:0007669"/>
    <property type="project" value="UniProtKB-SubCell"/>
</dbReference>
<gene>
    <name evidence="10" type="ORF">SAMN02746098_00610</name>
</gene>
<comment type="subcellular location">
    <subcellularLocation>
        <location evidence="1">Cell membrane</location>
        <topology evidence="1">Peripheral membrane protein</topology>
    </subcellularLocation>
</comment>
<dbReference type="InterPro" id="IPR003439">
    <property type="entry name" value="ABC_transporter-like_ATP-bd"/>
</dbReference>
<keyword evidence="11" id="KW-1185">Reference proteome</keyword>
<dbReference type="InterPro" id="IPR003593">
    <property type="entry name" value="AAA+_ATPase"/>
</dbReference>
<dbReference type="GO" id="GO:0005524">
    <property type="term" value="F:ATP binding"/>
    <property type="evidence" value="ECO:0007669"/>
    <property type="project" value="UniProtKB-KW"/>
</dbReference>
<evidence type="ECO:0000256" key="2">
    <source>
        <dbReference type="ARBA" id="ARBA00022448"/>
    </source>
</evidence>
<dbReference type="Pfam" id="PF00005">
    <property type="entry name" value="ABC_tran"/>
    <property type="match status" value="2"/>
</dbReference>
<name>A0A1M5RNF2_9FIRM</name>
<proteinExistence type="predicted"/>
<dbReference type="SMART" id="SM00382">
    <property type="entry name" value="AAA"/>
    <property type="match status" value="1"/>
</dbReference>
<dbReference type="OrthoDB" id="9771863at2"/>
<reference evidence="11" key="1">
    <citation type="submission" date="2016-11" db="EMBL/GenBank/DDBJ databases">
        <authorList>
            <person name="Varghese N."/>
            <person name="Submissions S."/>
        </authorList>
    </citation>
    <scope>NUCLEOTIDE SEQUENCE [LARGE SCALE GENOMIC DNA]</scope>
    <source>
        <strain evidence="11">DSM 15449</strain>
    </source>
</reference>
<dbReference type="STRING" id="1121420.SAMN02746098_00610"/>
<evidence type="ECO:0000256" key="6">
    <source>
        <dbReference type="ARBA" id="ARBA00022840"/>
    </source>
</evidence>
<keyword evidence="5" id="KW-0547">Nucleotide-binding</keyword>
<dbReference type="InterPro" id="IPR027417">
    <property type="entry name" value="P-loop_NTPase"/>
</dbReference>
<dbReference type="InterPro" id="IPR050107">
    <property type="entry name" value="ABC_carbohydrate_import_ATPase"/>
</dbReference>
<keyword evidence="7" id="KW-1278">Translocase</keyword>
<evidence type="ECO:0000256" key="7">
    <source>
        <dbReference type="ARBA" id="ARBA00022967"/>
    </source>
</evidence>
<keyword evidence="4" id="KW-0677">Repeat</keyword>
<keyword evidence="2" id="KW-0813">Transport</keyword>
<dbReference type="PROSITE" id="PS50893">
    <property type="entry name" value="ABC_TRANSPORTER_2"/>
    <property type="match status" value="2"/>
</dbReference>
<dbReference type="AlphaFoldDB" id="A0A1M5RNF2"/>
<dbReference type="GO" id="GO:0016887">
    <property type="term" value="F:ATP hydrolysis activity"/>
    <property type="evidence" value="ECO:0007669"/>
    <property type="project" value="InterPro"/>
</dbReference>
<dbReference type="PANTHER" id="PTHR43790:SF9">
    <property type="entry name" value="GALACTOFURANOSE TRANSPORTER ATP-BINDING PROTEIN YTFR"/>
    <property type="match status" value="1"/>
</dbReference>